<accession>A0ABW7I389</accession>
<sequence>MTSRTTFDKLIERHGRVEIPVIQRDYAQGRADQHIVRDDFLKSLHDALCLPREDPTLPLDLDFVYGSIVNGSFQPLDGQQRLTTLFLLHWYLAWVDGSSEDLRTRIVTSGRSRFSYEVRPSSRDFINAFANYIPVISAGECEDIAGMITDQPWYFRSWRFDPTIRAALSMLDRMHEVFRKTSGLYARLIDETAPAITFQLLDLEHFDLSDDLYIKMNARGKPLTPFETFKARFERHLENQFKDAPPDLCNGTPLADFFSHRIDTRWSDFFWPFRDKKTATFDDAMMNLLRAVIMVTRDPEAAATSLDLADIRSMARASSYTWFHDRGWLDQEMVLALITLLERWSAGAETFCRYLPDTRHLDEQALFQDILTKPTSLTFQQLAQLAGYAQFLVHSPGEIDSNAFDAWMRVVSNLATNTDYNRPEDLRRSFAGLRDLTPWMNDILNHLASSDGDVRGFSREQVAEERIKAHLIGFGDGWPERLDRAERHTYFRGQIGFLLRCCGLKLGEVDAEIERLDAATANELVEPFEHYLACASQMFDDLVKHPKGSGRLWESALLAVGDFLPNVGRNRSLLNTSSDEAWGWKRLLRNAAAGGRSSQVLKDLWDQLEDPGSYAADLGGVLESASEIDPWREAILATPSVYDYGTYRMMRFSEDGGIYLLRKTQMNGRHAELFTYCLYDSLASDMKPDGFSTSYYEATSTDDEPGLCFTRDFKGAEITFYLTLYQAPNQYQFYLAEPMTEEGDLQEALAEFGFEEDEDGYWTMFGELKQLRPRVEELAEALKEKDQKV</sequence>
<proteinExistence type="predicted"/>
<comment type="caution">
    <text evidence="2">The sequence shown here is derived from an EMBL/GenBank/DDBJ whole genome shotgun (WGS) entry which is preliminary data.</text>
</comment>
<dbReference type="EMBL" id="JBIHMM010000001">
    <property type="protein sequence ID" value="MFH0252261.1"/>
    <property type="molecule type" value="Genomic_DNA"/>
</dbReference>
<protein>
    <submittedName>
        <fullName evidence="2">DUF262 domain-containing protein</fullName>
    </submittedName>
</protein>
<evidence type="ECO:0000259" key="1">
    <source>
        <dbReference type="Pfam" id="PF03235"/>
    </source>
</evidence>
<dbReference type="Pfam" id="PF03235">
    <property type="entry name" value="GmrSD_N"/>
    <property type="match status" value="1"/>
</dbReference>
<name>A0ABW7I389_9RHOB</name>
<dbReference type="RefSeq" id="WP_377169970.1">
    <property type="nucleotide sequence ID" value="NZ_JBHTJC010000001.1"/>
</dbReference>
<reference evidence="2 3" key="1">
    <citation type="submission" date="2024-10" db="EMBL/GenBank/DDBJ databases">
        <authorList>
            <person name="Yang X.-N."/>
        </authorList>
    </citation>
    <scope>NUCLEOTIDE SEQUENCE [LARGE SCALE GENOMIC DNA]</scope>
    <source>
        <strain evidence="2 3">CAU 1059</strain>
    </source>
</reference>
<gene>
    <name evidence="2" type="ORF">ACGRVM_00010</name>
</gene>
<dbReference type="Proteomes" id="UP001607157">
    <property type="component" value="Unassembled WGS sequence"/>
</dbReference>
<organism evidence="2 3">
    <name type="scientific">Roseovarius aquimarinus</name>
    <dbReference type="NCBI Taxonomy" id="1229156"/>
    <lineage>
        <taxon>Bacteria</taxon>
        <taxon>Pseudomonadati</taxon>
        <taxon>Pseudomonadota</taxon>
        <taxon>Alphaproteobacteria</taxon>
        <taxon>Rhodobacterales</taxon>
        <taxon>Roseobacteraceae</taxon>
        <taxon>Roseovarius</taxon>
    </lineage>
</organism>
<feature type="domain" description="GmrSD restriction endonucleases N-terminal" evidence="1">
    <location>
        <begin position="10"/>
        <end position="233"/>
    </location>
</feature>
<dbReference type="InterPro" id="IPR004919">
    <property type="entry name" value="GmrSD_N"/>
</dbReference>
<evidence type="ECO:0000313" key="3">
    <source>
        <dbReference type="Proteomes" id="UP001607157"/>
    </source>
</evidence>
<keyword evidence="3" id="KW-1185">Reference proteome</keyword>
<evidence type="ECO:0000313" key="2">
    <source>
        <dbReference type="EMBL" id="MFH0252261.1"/>
    </source>
</evidence>